<dbReference type="EMBL" id="JAGHQM010000308">
    <property type="protein sequence ID" value="KAH0562679.1"/>
    <property type="molecule type" value="Genomic_DNA"/>
</dbReference>
<accession>A0A9P8LEJ5</accession>
<evidence type="ECO:0000313" key="9">
    <source>
        <dbReference type="Proteomes" id="UP000750711"/>
    </source>
</evidence>
<gene>
    <name evidence="8" type="ORF">GP486_002651</name>
</gene>
<evidence type="ECO:0000256" key="1">
    <source>
        <dbReference type="ARBA" id="ARBA00022490"/>
    </source>
</evidence>
<dbReference type="GO" id="GO:0046872">
    <property type="term" value="F:metal ion binding"/>
    <property type="evidence" value="ECO:0007669"/>
    <property type="project" value="UniProtKB-KW"/>
</dbReference>
<feature type="domain" description="tRNA-guanine(15) transglycosylase-like" evidence="7">
    <location>
        <begin position="26"/>
        <end position="384"/>
    </location>
</feature>
<proteinExistence type="inferred from homology"/>
<sequence length="452" mass="49967">MLSFNILKSAGPNIISPRLGTLIIQRLPHLSQDTLRDNTDIKGVYLALEDFYNLPQPSHPTLDTSPLRKFVAIPNDTVLLLAPRRVPPVACPSANTDQSISISTSVGFRRLESESYVEATQRLLPDIVVGMADVAYGRDTGKKRIEKMGDRTSAWTQAMISGHSAEPEESVGGQVVSQAPDDGRKKVSHTAIFAPILPIERREQSYYLSQLEGGMIEDISGLAIYDSSVTTDLPERFTNLPRLSLDEPPNPHAVLREISLGIDMFVIPFIGEATDAGISLDFSFPGSSDTSLERSPLRPLGINMWDTGHARDISPLRAGCKCFACRKHHRAYIQHLLAAKEMLGWVLLQIHNLAIIDEFFSSIRSSIARGTFDADMNTFERTYERELPEQTGQGPRVRGYQFKSEGPGEPKKNSLAYKTLDDAREKLAEGVTPSPNVEAEDLEGRGFAEKLH</sequence>
<evidence type="ECO:0000256" key="3">
    <source>
        <dbReference type="ARBA" id="ARBA00022723"/>
    </source>
</evidence>
<dbReference type="InterPro" id="IPR036511">
    <property type="entry name" value="TGT-like_sf"/>
</dbReference>
<dbReference type="InterPro" id="IPR050852">
    <property type="entry name" value="Queuine_tRNA-ribosyltrfase"/>
</dbReference>
<comment type="similarity">
    <text evidence="5">Belongs to the queuine tRNA-ribosyltransferase family. QTRT2 subfamily.</text>
</comment>
<comment type="caution">
    <text evidence="8">The sequence shown here is derived from an EMBL/GenBank/DDBJ whole genome shotgun (WGS) entry which is preliminary data.</text>
</comment>
<evidence type="ECO:0000256" key="6">
    <source>
        <dbReference type="SAM" id="MobiDB-lite"/>
    </source>
</evidence>
<dbReference type="SUPFAM" id="SSF51713">
    <property type="entry name" value="tRNA-guanine transglycosylase"/>
    <property type="match status" value="1"/>
</dbReference>
<dbReference type="PANTHER" id="PTHR46064">
    <property type="entry name" value="QUEUINE TRNA-RIBOSYLTRANSFERASE ACCESSORY SUBUNIT 2"/>
    <property type="match status" value="1"/>
</dbReference>
<keyword evidence="4 5" id="KW-0862">Zinc</keyword>
<evidence type="ECO:0000259" key="7">
    <source>
        <dbReference type="Pfam" id="PF01702"/>
    </source>
</evidence>
<dbReference type="InterPro" id="IPR002616">
    <property type="entry name" value="tRNA_ribo_trans-like"/>
</dbReference>
<keyword evidence="1 5" id="KW-0963">Cytoplasm</keyword>
<comment type="subunit">
    <text evidence="5">Heterodimer of a catalytic subunit and an accessory subunit.</text>
</comment>
<feature type="binding site" evidence="5">
    <location>
        <position position="322"/>
    </location>
    <ligand>
        <name>Zn(2+)</name>
        <dbReference type="ChEBI" id="CHEBI:29105"/>
    </ligand>
</feature>
<comment type="function">
    <text evidence="5">Non-catalytic subunit of the queuine tRNA-ribosyltransferase (TGT) that catalyzes the base-exchange of a guanine (G) residue with queuine (Q) at position 34 (anticodon wobble position) in tRNAs with GU(N) anticodons (tRNA-Asp, -Asn, -His and -Tyr), resulting in the hypermodified nucleoside queuosine (7-(((4,5-cis-dihydroxy-2-cyclopenten-1-yl)amino)methyl)-7-deazaguanosine).</text>
</comment>
<keyword evidence="3 5" id="KW-0479">Metal-binding</keyword>
<comment type="subcellular location">
    <subcellularLocation>
        <location evidence="5">Cytoplasm</location>
    </subcellularLocation>
</comment>
<protein>
    <recommendedName>
        <fullName evidence="5">Queuine tRNA-ribosyltransferase accessory subunit 2</fullName>
    </recommendedName>
    <alternativeName>
        <fullName evidence="5">Queuine tRNA-ribosyltransferase domain-containing protein 1</fullName>
    </alternativeName>
</protein>
<feature type="binding site" evidence="5">
    <location>
        <position position="320"/>
    </location>
    <ligand>
        <name>Zn(2+)</name>
        <dbReference type="ChEBI" id="CHEBI:29105"/>
    </ligand>
</feature>
<feature type="compositionally biased region" description="Basic and acidic residues" evidence="6">
    <location>
        <begin position="419"/>
        <end position="428"/>
    </location>
</feature>
<evidence type="ECO:0000256" key="5">
    <source>
        <dbReference type="HAMAP-Rule" id="MF_03043"/>
    </source>
</evidence>
<evidence type="ECO:0000313" key="8">
    <source>
        <dbReference type="EMBL" id="KAH0562679.1"/>
    </source>
</evidence>
<feature type="region of interest" description="Disordered" evidence="6">
    <location>
        <begin position="385"/>
        <end position="452"/>
    </location>
</feature>
<dbReference type="Proteomes" id="UP000750711">
    <property type="component" value="Unassembled WGS sequence"/>
</dbReference>
<dbReference type="GO" id="GO:0006400">
    <property type="term" value="P:tRNA modification"/>
    <property type="evidence" value="ECO:0007669"/>
    <property type="project" value="InterPro"/>
</dbReference>
<keyword evidence="2 5" id="KW-0819">tRNA processing</keyword>
<dbReference type="NCBIfam" id="TIGR00449">
    <property type="entry name" value="tgt_general"/>
    <property type="match status" value="1"/>
</dbReference>
<evidence type="ECO:0000256" key="4">
    <source>
        <dbReference type="ARBA" id="ARBA00022833"/>
    </source>
</evidence>
<feature type="binding site" evidence="5">
    <location>
        <position position="351"/>
    </location>
    <ligand>
        <name>Zn(2+)</name>
        <dbReference type="ChEBI" id="CHEBI:29105"/>
    </ligand>
</feature>
<feature type="binding site" evidence="5">
    <location>
        <position position="325"/>
    </location>
    <ligand>
        <name>Zn(2+)</name>
        <dbReference type="ChEBI" id="CHEBI:29105"/>
    </ligand>
</feature>
<dbReference type="PANTHER" id="PTHR46064:SF1">
    <property type="entry name" value="QUEUINE TRNA-RIBOSYLTRANSFERASE ACCESSORY SUBUNIT 2"/>
    <property type="match status" value="1"/>
</dbReference>
<organism evidence="8 9">
    <name type="scientific">Trichoglossum hirsutum</name>
    <dbReference type="NCBI Taxonomy" id="265104"/>
    <lineage>
        <taxon>Eukaryota</taxon>
        <taxon>Fungi</taxon>
        <taxon>Dikarya</taxon>
        <taxon>Ascomycota</taxon>
        <taxon>Pezizomycotina</taxon>
        <taxon>Geoglossomycetes</taxon>
        <taxon>Geoglossales</taxon>
        <taxon>Geoglossaceae</taxon>
        <taxon>Trichoglossum</taxon>
    </lineage>
</organism>
<evidence type="ECO:0000256" key="2">
    <source>
        <dbReference type="ARBA" id="ARBA00022694"/>
    </source>
</evidence>
<name>A0A9P8LEJ5_9PEZI</name>
<comment type="cofactor">
    <cofactor evidence="5">
        <name>Zn(2+)</name>
        <dbReference type="ChEBI" id="CHEBI:29105"/>
    </cofactor>
    <text evidence="5">Binds 1 zinc ion per subunit.</text>
</comment>
<feature type="compositionally biased region" description="Basic and acidic residues" evidence="6">
    <location>
        <begin position="442"/>
        <end position="452"/>
    </location>
</feature>
<dbReference type="AlphaFoldDB" id="A0A9P8LEJ5"/>
<keyword evidence="9" id="KW-1185">Reference proteome</keyword>
<dbReference type="GO" id="GO:0005737">
    <property type="term" value="C:cytoplasm"/>
    <property type="evidence" value="ECO:0007669"/>
    <property type="project" value="UniProtKB-SubCell"/>
</dbReference>
<dbReference type="GO" id="GO:0008479">
    <property type="term" value="F:tRNA-guanosine(34) queuine transglycosylase activity"/>
    <property type="evidence" value="ECO:0007669"/>
    <property type="project" value="UniProtKB-UniRule"/>
</dbReference>
<dbReference type="Pfam" id="PF01702">
    <property type="entry name" value="TGT"/>
    <property type="match status" value="1"/>
</dbReference>
<reference evidence="8" key="1">
    <citation type="submission" date="2021-03" db="EMBL/GenBank/DDBJ databases">
        <title>Comparative genomics and phylogenomic investigation of the class Geoglossomycetes provide insights into ecological specialization and systematics.</title>
        <authorList>
            <person name="Melie T."/>
            <person name="Pirro S."/>
            <person name="Miller A.N."/>
            <person name="Quandt A."/>
        </authorList>
    </citation>
    <scope>NUCLEOTIDE SEQUENCE</scope>
    <source>
        <strain evidence="8">CAQ_001_2017</strain>
    </source>
</reference>
<dbReference type="HAMAP" id="MF_03043">
    <property type="entry name" value="QTRT2"/>
    <property type="match status" value="1"/>
</dbReference>
<dbReference type="Gene3D" id="3.20.20.105">
    <property type="entry name" value="Queuine tRNA-ribosyltransferase-like"/>
    <property type="match status" value="1"/>
</dbReference>
<dbReference type="InterPro" id="IPR028592">
    <property type="entry name" value="QTRTD1"/>
</dbReference>